<sequence length="16" mass="1667">MGNSPQCISFLAGQLT</sequence>
<reference evidence="1" key="1">
    <citation type="submission" date="2018-02" db="EMBL/GenBank/DDBJ databases">
        <title>Rhizophora mucronata_Transcriptome.</title>
        <authorList>
            <person name="Meera S.P."/>
            <person name="Sreeshan A."/>
            <person name="Augustine A."/>
        </authorList>
    </citation>
    <scope>NUCLEOTIDE SEQUENCE</scope>
    <source>
        <tissue evidence="1">Leaf</tissue>
    </source>
</reference>
<dbReference type="AlphaFoldDB" id="A0A2P2NXB8"/>
<evidence type="ECO:0000313" key="1">
    <source>
        <dbReference type="EMBL" id="MBX47113.1"/>
    </source>
</evidence>
<accession>A0A2P2NXB8</accession>
<protein>
    <submittedName>
        <fullName evidence="1">Uncharacterized protein</fullName>
    </submittedName>
</protein>
<proteinExistence type="predicted"/>
<name>A0A2P2NXB8_RHIMU</name>
<dbReference type="EMBL" id="GGEC01066629">
    <property type="protein sequence ID" value="MBX47113.1"/>
    <property type="molecule type" value="Transcribed_RNA"/>
</dbReference>
<organism evidence="1">
    <name type="scientific">Rhizophora mucronata</name>
    <name type="common">Asiatic mangrove</name>
    <dbReference type="NCBI Taxonomy" id="61149"/>
    <lineage>
        <taxon>Eukaryota</taxon>
        <taxon>Viridiplantae</taxon>
        <taxon>Streptophyta</taxon>
        <taxon>Embryophyta</taxon>
        <taxon>Tracheophyta</taxon>
        <taxon>Spermatophyta</taxon>
        <taxon>Magnoliopsida</taxon>
        <taxon>eudicotyledons</taxon>
        <taxon>Gunneridae</taxon>
        <taxon>Pentapetalae</taxon>
        <taxon>rosids</taxon>
        <taxon>fabids</taxon>
        <taxon>Malpighiales</taxon>
        <taxon>Rhizophoraceae</taxon>
        <taxon>Rhizophora</taxon>
    </lineage>
</organism>